<dbReference type="AlphaFoldDB" id="A0A2P2NJU1"/>
<protein>
    <submittedName>
        <fullName evidence="1">Uncharacterized protein</fullName>
    </submittedName>
</protein>
<reference evidence="1" key="1">
    <citation type="submission" date="2018-02" db="EMBL/GenBank/DDBJ databases">
        <title>Rhizophora mucronata_Transcriptome.</title>
        <authorList>
            <person name="Meera S.P."/>
            <person name="Sreeshan A."/>
            <person name="Augustine A."/>
        </authorList>
    </citation>
    <scope>NUCLEOTIDE SEQUENCE</scope>
    <source>
        <tissue evidence="1">Leaf</tissue>
    </source>
</reference>
<sequence>MIIIHVVRTKLNLTISNPIPCWYATQNHQISVIPTKKFDPQALIINNSMNPPLSVTADFQQSKPIRHYPKRSTNHYNHSSIAITMPI</sequence>
<name>A0A2P2NJU1_RHIMU</name>
<evidence type="ECO:0000313" key="1">
    <source>
        <dbReference type="EMBL" id="MBX42749.1"/>
    </source>
</evidence>
<organism evidence="1">
    <name type="scientific">Rhizophora mucronata</name>
    <name type="common">Asiatic mangrove</name>
    <dbReference type="NCBI Taxonomy" id="61149"/>
    <lineage>
        <taxon>Eukaryota</taxon>
        <taxon>Viridiplantae</taxon>
        <taxon>Streptophyta</taxon>
        <taxon>Embryophyta</taxon>
        <taxon>Tracheophyta</taxon>
        <taxon>Spermatophyta</taxon>
        <taxon>Magnoliopsida</taxon>
        <taxon>eudicotyledons</taxon>
        <taxon>Gunneridae</taxon>
        <taxon>Pentapetalae</taxon>
        <taxon>rosids</taxon>
        <taxon>fabids</taxon>
        <taxon>Malpighiales</taxon>
        <taxon>Rhizophoraceae</taxon>
        <taxon>Rhizophora</taxon>
    </lineage>
</organism>
<proteinExistence type="predicted"/>
<accession>A0A2P2NJU1</accession>
<dbReference type="EMBL" id="GGEC01062265">
    <property type="protein sequence ID" value="MBX42749.1"/>
    <property type="molecule type" value="Transcribed_RNA"/>
</dbReference>